<gene>
    <name evidence="3" type="ORF">H8S23_00155</name>
</gene>
<feature type="compositionally biased region" description="Pro residues" evidence="1">
    <location>
        <begin position="275"/>
        <end position="285"/>
    </location>
</feature>
<proteinExistence type="predicted"/>
<dbReference type="PANTHER" id="PTHR10587:SF125">
    <property type="entry name" value="POLYSACCHARIDE DEACETYLASE YHEN-RELATED"/>
    <property type="match status" value="1"/>
</dbReference>
<dbReference type="PANTHER" id="PTHR10587">
    <property type="entry name" value="GLYCOSYL TRANSFERASE-RELATED"/>
    <property type="match status" value="1"/>
</dbReference>
<dbReference type="Proteomes" id="UP000659630">
    <property type="component" value="Unassembled WGS sequence"/>
</dbReference>
<feature type="compositionally biased region" description="Low complexity" evidence="1">
    <location>
        <begin position="286"/>
        <end position="297"/>
    </location>
</feature>
<feature type="domain" description="NodB homology" evidence="2">
    <location>
        <begin position="71"/>
        <end position="268"/>
    </location>
</feature>
<dbReference type="InterPro" id="IPR002509">
    <property type="entry name" value="NODB_dom"/>
</dbReference>
<dbReference type="EMBL" id="JACONZ010000001">
    <property type="protein sequence ID" value="MBC5579918.1"/>
    <property type="molecule type" value="Genomic_DNA"/>
</dbReference>
<keyword evidence="4" id="KW-1185">Reference proteome</keyword>
<accession>A0A923I429</accession>
<name>A0A923I429_9FIRM</name>
<dbReference type="Gene3D" id="3.20.20.370">
    <property type="entry name" value="Glycoside hydrolase/deacetylase"/>
    <property type="match status" value="1"/>
</dbReference>
<dbReference type="AlphaFoldDB" id="A0A923I429"/>
<dbReference type="RefSeq" id="WP_186886299.1">
    <property type="nucleotide sequence ID" value="NZ_JACONZ010000001.1"/>
</dbReference>
<sequence length="297" mass="31689">MFYTLIISKKQKIIAAVLLLALAGGLGLHALRGGVSYCTNEDLAGGASDGVAAGLPAVSPAPDAAPDGAQKVAYLTFDDGPSKTTEQVLDTLKEFGVPATFFVCTAENNEKYLPLLSRTAAEGHQIALHSNSHRYRTIYSSTGGFWEDLEEEKEKLKPYVGDQQLNCLRFPGGSTNTVSHKYGGSGIMKALKKQAAERGYRYFDWNVCAYDAVGGHPSASTILGHVLKEAKGHDRIIVLMHDTGATKTTAEALPDIIRELSSMGYTFDTVQNYPLPTPEPSPTPSASPEAAEAPTAP</sequence>
<reference evidence="3" key="1">
    <citation type="submission" date="2020-08" db="EMBL/GenBank/DDBJ databases">
        <title>Genome public.</title>
        <authorList>
            <person name="Liu C."/>
            <person name="Sun Q."/>
        </authorList>
    </citation>
    <scope>NUCLEOTIDE SEQUENCE</scope>
    <source>
        <strain evidence="3">BX8</strain>
    </source>
</reference>
<dbReference type="SUPFAM" id="SSF88713">
    <property type="entry name" value="Glycoside hydrolase/deacetylase"/>
    <property type="match status" value="1"/>
</dbReference>
<dbReference type="InterPro" id="IPR011330">
    <property type="entry name" value="Glyco_hydro/deAcase_b/a-brl"/>
</dbReference>
<dbReference type="GO" id="GO:0016810">
    <property type="term" value="F:hydrolase activity, acting on carbon-nitrogen (but not peptide) bonds"/>
    <property type="evidence" value="ECO:0007669"/>
    <property type="project" value="InterPro"/>
</dbReference>
<evidence type="ECO:0000313" key="4">
    <source>
        <dbReference type="Proteomes" id="UP000659630"/>
    </source>
</evidence>
<organism evidence="3 4">
    <name type="scientific">Anaerofilum hominis</name>
    <dbReference type="NCBI Taxonomy" id="2763016"/>
    <lineage>
        <taxon>Bacteria</taxon>
        <taxon>Bacillati</taxon>
        <taxon>Bacillota</taxon>
        <taxon>Clostridia</taxon>
        <taxon>Eubacteriales</taxon>
        <taxon>Oscillospiraceae</taxon>
        <taxon>Anaerofilum</taxon>
    </lineage>
</organism>
<evidence type="ECO:0000256" key="1">
    <source>
        <dbReference type="SAM" id="MobiDB-lite"/>
    </source>
</evidence>
<evidence type="ECO:0000313" key="3">
    <source>
        <dbReference type="EMBL" id="MBC5579918.1"/>
    </source>
</evidence>
<dbReference type="PROSITE" id="PS51677">
    <property type="entry name" value="NODB"/>
    <property type="match status" value="1"/>
</dbReference>
<dbReference type="GO" id="GO:0005975">
    <property type="term" value="P:carbohydrate metabolic process"/>
    <property type="evidence" value="ECO:0007669"/>
    <property type="project" value="InterPro"/>
</dbReference>
<evidence type="ECO:0000259" key="2">
    <source>
        <dbReference type="PROSITE" id="PS51677"/>
    </source>
</evidence>
<dbReference type="Pfam" id="PF01522">
    <property type="entry name" value="Polysacc_deac_1"/>
    <property type="match status" value="1"/>
</dbReference>
<feature type="region of interest" description="Disordered" evidence="1">
    <location>
        <begin position="272"/>
        <end position="297"/>
    </location>
</feature>
<comment type="caution">
    <text evidence="3">The sequence shown here is derived from an EMBL/GenBank/DDBJ whole genome shotgun (WGS) entry which is preliminary data.</text>
</comment>
<dbReference type="CDD" id="cd10944">
    <property type="entry name" value="CE4_SmPgdA_like"/>
    <property type="match status" value="1"/>
</dbReference>
<dbReference type="InterPro" id="IPR050248">
    <property type="entry name" value="Polysacc_deacetylase_ArnD"/>
</dbReference>
<protein>
    <submittedName>
        <fullName evidence="3">Polysaccharide deacetylase</fullName>
    </submittedName>
</protein>